<sequence length="177" mass="20537">MGLIKILKNPYIILIFVLILFMFTGIALKALEMTINNSFKKNPHTEIMLWQSLGYSSNPQLYFFGTEIQPRSDKIIVNYKMENKSDKVINIKNLIDVGVVKADANSIGDPGTLIWRWSQHYKDIGDKTIELSKGDIFEKQIEIDRKNLDIAFQYYINIYYNDEIVAQYKVIEGICDK</sequence>
<accession>G7WB44</accession>
<gene>
    <name evidence="2" type="ordered locus">Desor_2223</name>
</gene>
<name>G7WB44_DESOD</name>
<reference evidence="2 3" key="2">
    <citation type="journal article" date="2012" name="J. Bacteriol.">
        <title>Complete genome sequences of Desulfosporosinus orientis DSM765T, Desulfosporosinus youngiae DSM17734T, Desulfosporosinus meridiei DSM13257T, and Desulfosporosinus acidiphilus DSM22704T.</title>
        <authorList>
            <person name="Pester M."/>
            <person name="Brambilla E."/>
            <person name="Alazard D."/>
            <person name="Rattei T."/>
            <person name="Weinmaier T."/>
            <person name="Han J."/>
            <person name="Lucas S."/>
            <person name="Lapidus A."/>
            <person name="Cheng J.F."/>
            <person name="Goodwin L."/>
            <person name="Pitluck S."/>
            <person name="Peters L."/>
            <person name="Ovchinnikova G."/>
            <person name="Teshima H."/>
            <person name="Detter J.C."/>
            <person name="Han C.S."/>
            <person name="Tapia R."/>
            <person name="Land M.L."/>
            <person name="Hauser L."/>
            <person name="Kyrpides N.C."/>
            <person name="Ivanova N.N."/>
            <person name="Pagani I."/>
            <person name="Huntmann M."/>
            <person name="Wei C.L."/>
            <person name="Davenport K.W."/>
            <person name="Daligault H."/>
            <person name="Chain P.S."/>
            <person name="Chen A."/>
            <person name="Mavromatis K."/>
            <person name="Markowitz V."/>
            <person name="Szeto E."/>
            <person name="Mikhailova N."/>
            <person name="Pati A."/>
            <person name="Wagner M."/>
            <person name="Woyke T."/>
            <person name="Ollivier B."/>
            <person name="Klenk H.P."/>
            <person name="Spring S."/>
            <person name="Loy A."/>
        </authorList>
    </citation>
    <scope>NUCLEOTIDE SEQUENCE [LARGE SCALE GENOMIC DNA]</scope>
    <source>
        <strain evidence="3">ATCC 19365 / DSM 765 / NCIMB 8382 / VKM B-1628</strain>
    </source>
</reference>
<reference evidence="3" key="1">
    <citation type="submission" date="2011-11" db="EMBL/GenBank/DDBJ databases">
        <title>Complete sequence of Desulfosporosinus orientis DSM 765.</title>
        <authorList>
            <person name="Lucas S."/>
            <person name="Han J."/>
            <person name="Lapidus A."/>
            <person name="Cheng J.-F."/>
            <person name="Goodwin L."/>
            <person name="Pitluck S."/>
            <person name="Peters L."/>
            <person name="Ovchinnikova G."/>
            <person name="Teshima H."/>
            <person name="Detter J.C."/>
            <person name="Han C."/>
            <person name="Tapia R."/>
            <person name="Land M."/>
            <person name="Hauser L."/>
            <person name="Kyrpides N."/>
            <person name="Ivanova N."/>
            <person name="Pagani I."/>
            <person name="Pester M."/>
            <person name="Spring S."/>
            <person name="Ollivier B."/>
            <person name="Rattei T."/>
            <person name="Klenk H.-P."/>
            <person name="Wagner M."/>
            <person name="Loy A."/>
            <person name="Woyke T."/>
        </authorList>
    </citation>
    <scope>NUCLEOTIDE SEQUENCE [LARGE SCALE GENOMIC DNA]</scope>
    <source>
        <strain evidence="3">ATCC 19365 / DSM 765 / NCIMB 8382 / VKM B-1628</strain>
    </source>
</reference>
<evidence type="ECO:0000256" key="1">
    <source>
        <dbReference type="SAM" id="Phobius"/>
    </source>
</evidence>
<dbReference type="KEGG" id="dor:Desor_2223"/>
<organism evidence="2 3">
    <name type="scientific">Desulfosporosinus orientis (strain ATCC 19365 / DSM 765 / NCIMB 8382 / VKM B-1628 / Singapore I)</name>
    <name type="common">Desulfotomaculum orientis</name>
    <dbReference type="NCBI Taxonomy" id="768706"/>
    <lineage>
        <taxon>Bacteria</taxon>
        <taxon>Bacillati</taxon>
        <taxon>Bacillota</taxon>
        <taxon>Clostridia</taxon>
        <taxon>Eubacteriales</taxon>
        <taxon>Desulfitobacteriaceae</taxon>
        <taxon>Desulfosporosinus</taxon>
    </lineage>
</organism>
<keyword evidence="3" id="KW-1185">Reference proteome</keyword>
<feature type="transmembrane region" description="Helical" evidence="1">
    <location>
        <begin position="12"/>
        <end position="31"/>
    </location>
</feature>
<dbReference type="AlphaFoldDB" id="G7WB44"/>
<dbReference type="HOGENOM" id="CLU_1515551_0_0_9"/>
<proteinExistence type="predicted"/>
<dbReference type="STRING" id="768706.Desor_2223"/>
<dbReference type="PATRIC" id="fig|768706.3.peg.2240"/>
<keyword evidence="1" id="KW-0812">Transmembrane</keyword>
<dbReference type="Proteomes" id="UP000006346">
    <property type="component" value="Chromosome"/>
</dbReference>
<dbReference type="EMBL" id="CP003108">
    <property type="protein sequence ID" value="AET67825.1"/>
    <property type="molecule type" value="Genomic_DNA"/>
</dbReference>
<protein>
    <submittedName>
        <fullName evidence="2">Uncharacterized protein</fullName>
    </submittedName>
</protein>
<keyword evidence="1" id="KW-1133">Transmembrane helix</keyword>
<evidence type="ECO:0000313" key="2">
    <source>
        <dbReference type="EMBL" id="AET67825.1"/>
    </source>
</evidence>
<keyword evidence="1" id="KW-0472">Membrane</keyword>
<evidence type="ECO:0000313" key="3">
    <source>
        <dbReference type="Proteomes" id="UP000006346"/>
    </source>
</evidence>